<geneLocation type="plasmid" evidence="2">
    <name>pamcp48-600</name>
</geneLocation>
<organism evidence="1 2">
    <name type="scientific">Alteromonas mediterranea</name>
    <dbReference type="NCBI Taxonomy" id="314275"/>
    <lineage>
        <taxon>Bacteria</taxon>
        <taxon>Pseudomonadati</taxon>
        <taxon>Pseudomonadota</taxon>
        <taxon>Gammaproteobacteria</taxon>
        <taxon>Alteromonadales</taxon>
        <taxon>Alteromonadaceae</taxon>
        <taxon>Alteromonas/Salinimonas group</taxon>
        <taxon>Alteromonas</taxon>
    </lineage>
</organism>
<keyword evidence="1" id="KW-0614">Plasmid</keyword>
<dbReference type="Proteomes" id="UP000182101">
    <property type="component" value="Plasmid pAMCP48-600"/>
</dbReference>
<dbReference type="AlphaFoldDB" id="A0AAC9JGG2"/>
<reference evidence="1 2" key="1">
    <citation type="submission" date="2016-11" db="EMBL/GenBank/DDBJ databases">
        <title>Networking in microbes: conjugative elements and plasmids in the genus Alteromonas.</title>
        <authorList>
            <person name="Lopez-Perez M."/>
            <person name="Ramon-Marco N."/>
            <person name="Rodriguez-Valera F."/>
        </authorList>
    </citation>
    <scope>NUCLEOTIDE SEQUENCE [LARGE SCALE GENOMIC DNA]</scope>
    <source>
        <strain evidence="1 2">CP48</strain>
        <plasmid evidence="2">pamcp48-600</plasmid>
    </source>
</reference>
<dbReference type="RefSeq" id="WP_071960685.1">
    <property type="nucleotide sequence ID" value="NZ_CP018025.1"/>
</dbReference>
<proteinExistence type="predicted"/>
<gene>
    <name evidence="1" type="ORF">BM524_19330</name>
</gene>
<accession>A0AAC9JGG2</accession>
<evidence type="ECO:0000313" key="2">
    <source>
        <dbReference type="Proteomes" id="UP000182101"/>
    </source>
</evidence>
<name>A0AAC9JGG2_9ALTE</name>
<protein>
    <submittedName>
        <fullName evidence="1">Uncharacterized protein</fullName>
    </submittedName>
</protein>
<sequence length="178" mass="19862">MTKIATFRPEQDLDTQRAIQLAKDIGCNVVCVTKPPAETLPIISIALPPGILVDSVAAEMAFKINHDRRYADLHRCPQTLLEGEKPNENWFELGDEEKAQLDNVTTKNVVVMVTGETDNPDITSILKRLPPPPLVSPHSAYMIDSSLAGVPDDDNMISVYGTRYRYPAPKRHKGWQKK</sequence>
<evidence type="ECO:0000313" key="1">
    <source>
        <dbReference type="EMBL" id="APD92075.1"/>
    </source>
</evidence>
<dbReference type="EMBL" id="CP018025">
    <property type="protein sequence ID" value="APD92075.1"/>
    <property type="molecule type" value="Genomic_DNA"/>
</dbReference>